<organism evidence="2 3">
    <name type="scientific">Photobacterium indicum</name>
    <dbReference type="NCBI Taxonomy" id="81447"/>
    <lineage>
        <taxon>Bacteria</taxon>
        <taxon>Pseudomonadati</taxon>
        <taxon>Pseudomonadota</taxon>
        <taxon>Gammaproteobacteria</taxon>
        <taxon>Vibrionales</taxon>
        <taxon>Vibrionaceae</taxon>
        <taxon>Photobacterium</taxon>
    </lineage>
</organism>
<comment type="caution">
    <text evidence="2">The sequence shown here is derived from an EMBL/GenBank/DDBJ whole genome shotgun (WGS) entry which is preliminary data.</text>
</comment>
<name>A0A2T3LAH4_9GAMM</name>
<dbReference type="EMBL" id="PYOC01000002">
    <property type="protein sequence ID" value="PSV48311.1"/>
    <property type="molecule type" value="Genomic_DNA"/>
</dbReference>
<proteinExistence type="predicted"/>
<dbReference type="AlphaFoldDB" id="A0A2T3LAH4"/>
<dbReference type="Proteomes" id="UP000241803">
    <property type="component" value="Unassembled WGS sequence"/>
</dbReference>
<gene>
    <name evidence="2" type="ORF">C9J47_07235</name>
</gene>
<protein>
    <recommendedName>
        <fullName evidence="4">Phage tail protein</fullName>
    </recommendedName>
</protein>
<reference evidence="2 3" key="1">
    <citation type="submission" date="2018-03" db="EMBL/GenBank/DDBJ databases">
        <title>Whole genome sequencing of Histamine producing bacteria.</title>
        <authorList>
            <person name="Butler K."/>
        </authorList>
    </citation>
    <scope>NUCLEOTIDE SEQUENCE [LARGE SCALE GENOMIC DNA]</scope>
    <source>
        <strain evidence="2 3">ATCC 19614</strain>
    </source>
</reference>
<keyword evidence="3" id="KW-1185">Reference proteome</keyword>
<feature type="region of interest" description="Disordered" evidence="1">
    <location>
        <begin position="234"/>
        <end position="308"/>
    </location>
</feature>
<evidence type="ECO:0000256" key="1">
    <source>
        <dbReference type="SAM" id="MobiDB-lite"/>
    </source>
</evidence>
<accession>A0A2T3LAH4</accession>
<evidence type="ECO:0008006" key="4">
    <source>
        <dbReference type="Google" id="ProtNLM"/>
    </source>
</evidence>
<dbReference type="RefSeq" id="WP_107252918.1">
    <property type="nucleotide sequence ID" value="NZ_PYOC01000002.1"/>
</dbReference>
<feature type="compositionally biased region" description="Gly residues" evidence="1">
    <location>
        <begin position="247"/>
        <end position="298"/>
    </location>
</feature>
<evidence type="ECO:0000313" key="2">
    <source>
        <dbReference type="EMBL" id="PSV48311.1"/>
    </source>
</evidence>
<sequence length="339" mass="34558">MTIKSSGTISIQDIVDEFGGDAPHSLTEYYRGGGRVPDIPQNDHIPTSGTISLTDFYGAVNEIVRTITTGGLKASFGAFWGQNVPKRAIINGGVTRALLNIEPGMSGTLVIDNYGEIQGYGGSENRNGGDAIIANSDNVIINNHGAIRSGGGGGGHGGAGGRGSYPTTIRDGEQYSKGRYHYYIFGSLTSIYWNGQKIYSNQHAAFHSTSQRIGNITYYRGTFHQGTAGNGYYGVSRVRPTTSPTNGGTGGAGGRGQGYGQGKQNGSAGRTGGRNAGRGGNGGNGGTWGGNGGTGQTGANGNVSHGSVGHGGGRAGIAIRKNGHSVAINNLGTINGSVA</sequence>
<evidence type="ECO:0000313" key="3">
    <source>
        <dbReference type="Proteomes" id="UP000241803"/>
    </source>
</evidence>